<dbReference type="Proteomes" id="UP000295252">
    <property type="component" value="Chromosome IV"/>
</dbReference>
<dbReference type="InParanoid" id="A0A068TTN7"/>
<protein>
    <recommendedName>
        <fullName evidence="2">NB-ARC domain-containing protein</fullName>
    </recommendedName>
</protein>
<dbReference type="Gramene" id="CDO99655">
    <property type="protein sequence ID" value="CDO99655"/>
    <property type="gene ID" value="GSCOC_T00029311001"/>
</dbReference>
<feature type="domain" description="NB-ARC" evidence="2">
    <location>
        <begin position="2"/>
        <end position="179"/>
    </location>
</feature>
<dbReference type="SUPFAM" id="SSF52540">
    <property type="entry name" value="P-loop containing nucleoside triphosphate hydrolases"/>
    <property type="match status" value="1"/>
</dbReference>
<dbReference type="InterPro" id="IPR002182">
    <property type="entry name" value="NB-ARC"/>
</dbReference>
<dbReference type="Pfam" id="PF00931">
    <property type="entry name" value="NB-ARC"/>
    <property type="match status" value="1"/>
</dbReference>
<dbReference type="AlphaFoldDB" id="A0A068TTN7"/>
<organism evidence="3 4">
    <name type="scientific">Coffea canephora</name>
    <name type="common">Robusta coffee</name>
    <dbReference type="NCBI Taxonomy" id="49390"/>
    <lineage>
        <taxon>Eukaryota</taxon>
        <taxon>Viridiplantae</taxon>
        <taxon>Streptophyta</taxon>
        <taxon>Embryophyta</taxon>
        <taxon>Tracheophyta</taxon>
        <taxon>Spermatophyta</taxon>
        <taxon>Magnoliopsida</taxon>
        <taxon>eudicotyledons</taxon>
        <taxon>Gunneridae</taxon>
        <taxon>Pentapetalae</taxon>
        <taxon>asterids</taxon>
        <taxon>lamiids</taxon>
        <taxon>Gentianales</taxon>
        <taxon>Rubiaceae</taxon>
        <taxon>Ixoroideae</taxon>
        <taxon>Gardenieae complex</taxon>
        <taxon>Bertiereae - Coffeeae clade</taxon>
        <taxon>Coffeeae</taxon>
        <taxon>Coffea</taxon>
    </lineage>
</organism>
<dbReference type="OrthoDB" id="122245at2759"/>
<keyword evidence="4" id="KW-1185">Reference proteome</keyword>
<dbReference type="GO" id="GO:0006952">
    <property type="term" value="P:defense response"/>
    <property type="evidence" value="ECO:0007669"/>
    <property type="project" value="UniProtKB-KW"/>
</dbReference>
<evidence type="ECO:0000313" key="4">
    <source>
        <dbReference type="Proteomes" id="UP000295252"/>
    </source>
</evidence>
<dbReference type="InterPro" id="IPR027417">
    <property type="entry name" value="P-loop_NTPase"/>
</dbReference>
<evidence type="ECO:0000259" key="2">
    <source>
        <dbReference type="Pfam" id="PF00931"/>
    </source>
</evidence>
<evidence type="ECO:0000256" key="1">
    <source>
        <dbReference type="ARBA" id="ARBA00022821"/>
    </source>
</evidence>
<proteinExistence type="predicted"/>
<reference evidence="4" key="1">
    <citation type="journal article" date="2014" name="Science">
        <title>The coffee genome provides insight into the convergent evolution of caffeine biosynthesis.</title>
        <authorList>
            <person name="Denoeud F."/>
            <person name="Carretero-Paulet L."/>
            <person name="Dereeper A."/>
            <person name="Droc G."/>
            <person name="Guyot R."/>
            <person name="Pietrella M."/>
            <person name="Zheng C."/>
            <person name="Alberti A."/>
            <person name="Anthony F."/>
            <person name="Aprea G."/>
            <person name="Aury J.M."/>
            <person name="Bento P."/>
            <person name="Bernard M."/>
            <person name="Bocs S."/>
            <person name="Campa C."/>
            <person name="Cenci A."/>
            <person name="Combes M.C."/>
            <person name="Crouzillat D."/>
            <person name="Da Silva C."/>
            <person name="Daddiego L."/>
            <person name="De Bellis F."/>
            <person name="Dussert S."/>
            <person name="Garsmeur O."/>
            <person name="Gayraud T."/>
            <person name="Guignon V."/>
            <person name="Jahn K."/>
            <person name="Jamilloux V."/>
            <person name="Joet T."/>
            <person name="Labadie K."/>
            <person name="Lan T."/>
            <person name="Leclercq J."/>
            <person name="Lepelley M."/>
            <person name="Leroy T."/>
            <person name="Li L.T."/>
            <person name="Librado P."/>
            <person name="Lopez L."/>
            <person name="Munoz A."/>
            <person name="Noel B."/>
            <person name="Pallavicini A."/>
            <person name="Perrotta G."/>
            <person name="Poncet V."/>
            <person name="Pot D."/>
            <person name="Priyono X."/>
            <person name="Rigoreau M."/>
            <person name="Rouard M."/>
            <person name="Rozas J."/>
            <person name="Tranchant-Dubreuil C."/>
            <person name="VanBuren R."/>
            <person name="Zhang Q."/>
            <person name="Andrade A.C."/>
            <person name="Argout X."/>
            <person name="Bertrand B."/>
            <person name="de Kochko A."/>
            <person name="Graziosi G."/>
            <person name="Henry R.J."/>
            <person name="Jayarama X."/>
            <person name="Ming R."/>
            <person name="Nagai C."/>
            <person name="Rounsley S."/>
            <person name="Sankoff D."/>
            <person name="Giuliano G."/>
            <person name="Albert V.A."/>
            <person name="Wincker P."/>
            <person name="Lashermes P."/>
        </authorList>
    </citation>
    <scope>NUCLEOTIDE SEQUENCE [LARGE SCALE GENOMIC DNA]</scope>
    <source>
        <strain evidence="4">cv. DH200-94</strain>
    </source>
</reference>
<dbReference type="STRING" id="49390.A0A068TTN7"/>
<accession>A0A068TTN7</accession>
<dbReference type="Gene3D" id="3.40.50.300">
    <property type="entry name" value="P-loop containing nucleotide triphosphate hydrolases"/>
    <property type="match status" value="1"/>
</dbReference>
<dbReference type="PANTHER" id="PTHR36766">
    <property type="entry name" value="PLANT BROAD-SPECTRUM MILDEW RESISTANCE PROTEIN RPW8"/>
    <property type="match status" value="1"/>
</dbReference>
<evidence type="ECO:0000313" key="3">
    <source>
        <dbReference type="EMBL" id="CDO99655.1"/>
    </source>
</evidence>
<keyword evidence="1" id="KW-0611">Plant defense</keyword>
<gene>
    <name evidence="3" type="ORF">GSCOC_T00029311001</name>
</gene>
<dbReference type="GO" id="GO:0043531">
    <property type="term" value="F:ADP binding"/>
    <property type="evidence" value="ECO:0007669"/>
    <property type="project" value="InterPro"/>
</dbReference>
<dbReference type="EMBL" id="HG739088">
    <property type="protein sequence ID" value="CDO99655.1"/>
    <property type="molecule type" value="Genomic_DNA"/>
</dbReference>
<name>A0A068TTN7_COFCA</name>
<dbReference type="PhylomeDB" id="A0A068TTN7"/>
<sequence length="285" mass="33322">MKNDRLRTIVLIGKPGVGKTWMARKLSDRAIREGLFDLNLWLSLNRHYDSITLCKSIAHQLSLLPVSDEWKFEESSENFNENDINHEQKKEYLRAKTLEALEQKRFLIILDAEGSQMTSHDILRELKNLQLLDGKESYKFLITSTQHRDDRGPEGETKTINVECLSENESLNLLQKLVDTKVYKLSRIKDLAKYFLGKRQRFPFEVTIMAKVLNHFGQNESGICHLESIKENNVEGCNVLQLLTYGYELFPRNILIDFCWIGNHFLRKRGSFYFGELISYWILEA</sequence>